<dbReference type="STRING" id="589865.DaAHT2_2158"/>
<keyword evidence="1" id="KW-0472">Membrane</keyword>
<keyword evidence="1" id="KW-1133">Transmembrane helix</keyword>
<organism evidence="2 3">
    <name type="scientific">Desulfurivibrio alkaliphilus (strain DSM 19089 / UNIQEM U267 / AHT2)</name>
    <dbReference type="NCBI Taxonomy" id="589865"/>
    <lineage>
        <taxon>Bacteria</taxon>
        <taxon>Pseudomonadati</taxon>
        <taxon>Thermodesulfobacteriota</taxon>
        <taxon>Desulfobulbia</taxon>
        <taxon>Desulfobulbales</taxon>
        <taxon>Desulfobulbaceae</taxon>
        <taxon>Desulfurivibrio</taxon>
    </lineage>
</organism>
<dbReference type="EMBL" id="CP001940">
    <property type="protein sequence ID" value="ADH86827.1"/>
    <property type="molecule type" value="Genomic_DNA"/>
</dbReference>
<sequence length="181" mass="19957">MTLFIVGLLMNLTGIVIGSSRDLTKLCKRVLETLTMALAWVLRWLRRQWSRIWKRPKRAEGHAVLSGVGVGTFTGSCSAYSWNSVPEGIDLPAAIERLRARTDTLQHMMKKEEANRVADVAKLFARLDGLTQDLHTETVSLNEKIDDFDVKPAGQRAIGALLVICGTILMAITALPGMVAQ</sequence>
<dbReference type="KEGG" id="dak:DaAHT2_2158"/>
<protein>
    <submittedName>
        <fullName evidence="2">Uncharacterized protein</fullName>
    </submittedName>
</protein>
<keyword evidence="3" id="KW-1185">Reference proteome</keyword>
<name>D6Z662_DESAT</name>
<reference evidence="3" key="1">
    <citation type="submission" date="2010-02" db="EMBL/GenBank/DDBJ databases">
        <title>Complete sequence of Desulfurivibrio alkaliphilus AHT2.</title>
        <authorList>
            <consortium name="US DOE Joint Genome Institute"/>
            <person name="Pitluck S."/>
            <person name="Chertkov O."/>
            <person name="Detter J.C."/>
            <person name="Han C."/>
            <person name="Tapia R."/>
            <person name="Larimer F."/>
            <person name="Land M."/>
            <person name="Hauser L."/>
            <person name="Kyrpides N."/>
            <person name="Mikhailova N."/>
            <person name="Sorokin D.Y."/>
            <person name="Muyzer G."/>
            <person name="Woyke T."/>
        </authorList>
    </citation>
    <scope>NUCLEOTIDE SEQUENCE [LARGE SCALE GENOMIC DNA]</scope>
    <source>
        <strain evidence="3">DSM 19089 / UNIQEM U267 / AHT2</strain>
    </source>
</reference>
<proteinExistence type="predicted"/>
<gene>
    <name evidence="2" type="ordered locus">DaAHT2_2158</name>
</gene>
<dbReference type="HOGENOM" id="CLU_1486772_0_0_7"/>
<feature type="transmembrane region" description="Helical" evidence="1">
    <location>
        <begin position="158"/>
        <end position="179"/>
    </location>
</feature>
<evidence type="ECO:0000313" key="2">
    <source>
        <dbReference type="EMBL" id="ADH86827.1"/>
    </source>
</evidence>
<dbReference type="RefSeq" id="WP_013164344.1">
    <property type="nucleotide sequence ID" value="NC_014216.1"/>
</dbReference>
<keyword evidence="1" id="KW-0812">Transmembrane</keyword>
<dbReference type="Proteomes" id="UP000001508">
    <property type="component" value="Chromosome"/>
</dbReference>
<accession>D6Z662</accession>
<evidence type="ECO:0000313" key="3">
    <source>
        <dbReference type="Proteomes" id="UP000001508"/>
    </source>
</evidence>
<evidence type="ECO:0000256" key="1">
    <source>
        <dbReference type="SAM" id="Phobius"/>
    </source>
</evidence>
<dbReference type="AlphaFoldDB" id="D6Z662"/>
<dbReference type="InParanoid" id="D6Z662"/>